<feature type="chain" id="PRO_5001777759" description="Porin" evidence="1">
    <location>
        <begin position="20"/>
        <end position="658"/>
    </location>
</feature>
<evidence type="ECO:0000313" key="3">
    <source>
        <dbReference type="Proteomes" id="UP000028531"/>
    </source>
</evidence>
<protein>
    <recommendedName>
        <fullName evidence="4">Porin</fullName>
    </recommendedName>
</protein>
<organism evidence="2 3">
    <name type="scientific">Nonlabens ulvanivorans</name>
    <name type="common">Persicivirga ulvanivorans</name>
    <dbReference type="NCBI Taxonomy" id="906888"/>
    <lineage>
        <taxon>Bacteria</taxon>
        <taxon>Pseudomonadati</taxon>
        <taxon>Bacteroidota</taxon>
        <taxon>Flavobacteriia</taxon>
        <taxon>Flavobacteriales</taxon>
        <taxon>Flavobacteriaceae</taxon>
        <taxon>Nonlabens</taxon>
    </lineage>
</organism>
<name>A0A084JXW6_NONUL</name>
<dbReference type="AlphaFoldDB" id="A0A084JXW6"/>
<gene>
    <name evidence="2" type="ORF">IL45_06275</name>
</gene>
<evidence type="ECO:0008006" key="4">
    <source>
        <dbReference type="Google" id="ProtNLM"/>
    </source>
</evidence>
<keyword evidence="1" id="KW-0732">Signal</keyword>
<evidence type="ECO:0000256" key="1">
    <source>
        <dbReference type="SAM" id="SignalP"/>
    </source>
</evidence>
<sequence>MHMNKNILLFLLLPLWAWAQLPTQTTTSGLGNNRPQFGNEKDLTVEGEKPPITDYLIISQDRDTTFVDTTLTMAKDYKYNYLRRDDFELMPFHNIGRPYNSLGRNFDFDLLSPRMGARARHFNYIEIDDVLDYHVPTPLTELYFKTVVNQGQQLDALFTTNVSPGLNFSLSYKGLRSAGNYVNTLTSTGNFKFTTNYVSKNQRYRLRLHTVFQDNSNQENGGLDPESLEGFVTGNEDLQDRGRLEPNLTDATSFLEGKRYYLNHDYEIIGDKDSTSYYSARIYNTAFYEDKLYRFEKSTASNSFLGDSYVSSSLGDQTDLEQGAIEAGITYDHYILGYFKAGIVRQEYNYGYNRTLDLGSGNFITNRLKGELYQFKGAFEKRIGKFDINVATGINVAGDLDGQYLNGSASYKFKDVEVNAGIAISSRAPDFNYQLFQSDYVNYNWQNSFSNIEKQQLSFNVQSEKYLDLDISFTTLQDYVYFEENQVLDTDNEVTGYNASPVQALDDITYLKIKAHKDIRFFRHFGIDNTVMFQSVSQGSDIINVPEFTTRNSLYYKDRLFKNALLLQTGITLKYFSSYYMDSYDPVLGEFTVQTDQELGAFPMVDVFVNAKVRQTRIFFKLEHLNQLFASGDDYFSAPRTPYRDFTVRFGVVWNFFL</sequence>
<proteinExistence type="predicted"/>
<comment type="caution">
    <text evidence="2">The sequence shown here is derived from an EMBL/GenBank/DDBJ whole genome shotgun (WGS) entry which is preliminary data.</text>
</comment>
<accession>A0A084JXW6</accession>
<feature type="signal peptide" evidence="1">
    <location>
        <begin position="1"/>
        <end position="19"/>
    </location>
</feature>
<dbReference type="InterPro" id="IPR025631">
    <property type="entry name" value="Porin_10"/>
</dbReference>
<evidence type="ECO:0000313" key="2">
    <source>
        <dbReference type="EMBL" id="KEZ93800.1"/>
    </source>
</evidence>
<dbReference type="EMBL" id="JPJI01000026">
    <property type="protein sequence ID" value="KEZ93800.1"/>
    <property type="molecule type" value="Genomic_DNA"/>
</dbReference>
<dbReference type="Pfam" id="PF14121">
    <property type="entry name" value="Porin_10"/>
    <property type="match status" value="1"/>
</dbReference>
<dbReference type="Proteomes" id="UP000028531">
    <property type="component" value="Unassembled WGS sequence"/>
</dbReference>
<reference evidence="2 3" key="1">
    <citation type="submission" date="2014-07" db="EMBL/GenBank/DDBJ databases">
        <title>Draft genome sequence of Nonlabens ulvanivorans, an ulvan degrading bacterium.</title>
        <authorList>
            <person name="Kopel M."/>
            <person name="Helbert W."/>
            <person name="Henrissat B."/>
            <person name="Doniger T."/>
            <person name="Banin E."/>
        </authorList>
    </citation>
    <scope>NUCLEOTIDE SEQUENCE [LARGE SCALE GENOMIC DNA]</scope>
    <source>
        <strain evidence="2 3">PLR</strain>
    </source>
</reference>
<dbReference type="OrthoDB" id="9812454at2"/>